<feature type="transmembrane region" description="Helical" evidence="8">
    <location>
        <begin position="362"/>
        <end position="379"/>
    </location>
</feature>
<feature type="transmembrane region" description="Helical" evidence="8">
    <location>
        <begin position="82"/>
        <end position="99"/>
    </location>
</feature>
<accession>A0A439DL11</accession>
<dbReference type="Gene3D" id="1.20.1250.20">
    <property type="entry name" value="MFS general substrate transporter like domains"/>
    <property type="match status" value="2"/>
</dbReference>
<dbReference type="PROSITE" id="PS50850">
    <property type="entry name" value="MFS"/>
    <property type="match status" value="1"/>
</dbReference>
<feature type="domain" description="Major facilitator superfamily (MFS) profile" evidence="9">
    <location>
        <begin position="85"/>
        <end position="592"/>
    </location>
</feature>
<evidence type="ECO:0000313" key="11">
    <source>
        <dbReference type="Proteomes" id="UP000286045"/>
    </source>
</evidence>
<keyword evidence="6 8" id="KW-0472">Membrane</keyword>
<feature type="transmembrane region" description="Helical" evidence="8">
    <location>
        <begin position="119"/>
        <end position="138"/>
    </location>
</feature>
<dbReference type="InterPro" id="IPR020846">
    <property type="entry name" value="MFS_dom"/>
</dbReference>
<evidence type="ECO:0000256" key="3">
    <source>
        <dbReference type="ARBA" id="ARBA00022448"/>
    </source>
</evidence>
<feature type="region of interest" description="Disordered" evidence="7">
    <location>
        <begin position="13"/>
        <end position="60"/>
    </location>
</feature>
<evidence type="ECO:0000256" key="2">
    <source>
        <dbReference type="ARBA" id="ARBA00008335"/>
    </source>
</evidence>
<reference evidence="10 11" key="1">
    <citation type="submission" date="2018-12" db="EMBL/GenBank/DDBJ databases">
        <title>Draft genome sequence of Xylaria grammica IHI A82.</title>
        <authorList>
            <person name="Buettner E."/>
            <person name="Kellner H."/>
        </authorList>
    </citation>
    <scope>NUCLEOTIDE SEQUENCE [LARGE SCALE GENOMIC DNA]</scope>
    <source>
        <strain evidence="10 11">IHI A82</strain>
    </source>
</reference>
<gene>
    <name evidence="10" type="ORF">EKO27_g60</name>
</gene>
<protein>
    <recommendedName>
        <fullName evidence="9">Major facilitator superfamily (MFS) profile domain-containing protein</fullName>
    </recommendedName>
</protein>
<keyword evidence="11" id="KW-1185">Reference proteome</keyword>
<feature type="transmembrane region" description="Helical" evidence="8">
    <location>
        <begin position="238"/>
        <end position="258"/>
    </location>
</feature>
<dbReference type="SUPFAM" id="SSF103473">
    <property type="entry name" value="MFS general substrate transporter"/>
    <property type="match status" value="1"/>
</dbReference>
<proteinExistence type="inferred from homology"/>
<dbReference type="InterPro" id="IPR036259">
    <property type="entry name" value="MFS_trans_sf"/>
</dbReference>
<dbReference type="Pfam" id="PF07690">
    <property type="entry name" value="MFS_1"/>
    <property type="match status" value="2"/>
</dbReference>
<feature type="transmembrane region" description="Helical" evidence="8">
    <location>
        <begin position="150"/>
        <end position="167"/>
    </location>
</feature>
<feature type="transmembrane region" description="Helical" evidence="8">
    <location>
        <begin position="399"/>
        <end position="420"/>
    </location>
</feature>
<comment type="caution">
    <text evidence="10">The sequence shown here is derived from an EMBL/GenBank/DDBJ whole genome shotgun (WGS) entry which is preliminary data.</text>
</comment>
<evidence type="ECO:0000256" key="6">
    <source>
        <dbReference type="ARBA" id="ARBA00023136"/>
    </source>
</evidence>
<name>A0A439DL11_9PEZI</name>
<evidence type="ECO:0000313" key="10">
    <source>
        <dbReference type="EMBL" id="RWA15099.1"/>
    </source>
</evidence>
<dbReference type="Proteomes" id="UP000286045">
    <property type="component" value="Unassembled WGS sequence"/>
</dbReference>
<dbReference type="GO" id="GO:0022857">
    <property type="term" value="F:transmembrane transporter activity"/>
    <property type="evidence" value="ECO:0007669"/>
    <property type="project" value="InterPro"/>
</dbReference>
<evidence type="ECO:0000256" key="8">
    <source>
        <dbReference type="SAM" id="Phobius"/>
    </source>
</evidence>
<comment type="similarity">
    <text evidence="2">Belongs to the major facilitator superfamily.</text>
</comment>
<dbReference type="FunFam" id="1.20.1250.20:FF:000284">
    <property type="entry name" value="Siderophore iron transporter mirB"/>
    <property type="match status" value="1"/>
</dbReference>
<feature type="compositionally biased region" description="Basic and acidic residues" evidence="7">
    <location>
        <begin position="15"/>
        <end position="27"/>
    </location>
</feature>
<evidence type="ECO:0000256" key="7">
    <source>
        <dbReference type="SAM" id="MobiDB-lite"/>
    </source>
</evidence>
<feature type="transmembrane region" description="Helical" evidence="8">
    <location>
        <begin position="179"/>
        <end position="196"/>
    </location>
</feature>
<feature type="transmembrane region" description="Helical" evidence="8">
    <location>
        <begin position="455"/>
        <end position="479"/>
    </location>
</feature>
<dbReference type="AlphaFoldDB" id="A0A439DL11"/>
<evidence type="ECO:0000256" key="5">
    <source>
        <dbReference type="ARBA" id="ARBA00022989"/>
    </source>
</evidence>
<feature type="transmembrane region" description="Helical" evidence="8">
    <location>
        <begin position="324"/>
        <end position="342"/>
    </location>
</feature>
<dbReference type="EMBL" id="RYZI01000001">
    <property type="protein sequence ID" value="RWA15099.1"/>
    <property type="molecule type" value="Genomic_DNA"/>
</dbReference>
<dbReference type="GO" id="GO:0005886">
    <property type="term" value="C:plasma membrane"/>
    <property type="evidence" value="ECO:0007669"/>
    <property type="project" value="TreeGrafter"/>
</dbReference>
<dbReference type="InterPro" id="IPR011701">
    <property type="entry name" value="MFS"/>
</dbReference>
<sequence>MRSLFKTVIAQSKPVVDEGPRPDDKEAGVLPDSGVVPDSKEAGLTSERPHSSDGDDDSINKDAQVGVQKMEAITKTWSTRDLYLAYGLIWLIYFVDAIQQGMGTVLTPYVVSDFREHSLTATISVASGIIGGVSKLPLAKICDVWGRPQGYLLTMCCMTIGLVLMAASNNVNTYAAAQIFYWVGYNGISYTTTVFIADTSALKNRGLVLAYTSSPYIATVWITGPLAQNVLNGIGWRWGFGIFAIVTPVVCLPLYLLFAWNQRKAIQQGILVRQKSGRTFWQSVVHYFWEFDIICVILLSAGFTLFLLPFSIYSNQKYGWRDPTTLSLIVIGFVTLIFSAVWEKYWAPVKFLPWELLKDRTVLGACVLAAVLFVEYYIWTSYFSSFLQVVLRLKVWQSSYIGNIYSIGSCFFSIPVGLAIRHTGRFKWVALYFGVPVTILAIGLLIEFRHAGTNIGWIIFVEIIYAFAGGACVICEQVAVMAAASHQEVAVVLAVEGLFSSVGGGIGSTVAGAIWTGIFPRKLMEYLPAESLDNYANIYGDLATQISYPVGSATHAAIVAAYDDALRNMFIAATTITVIGLIAVAFWRDIKLKDWKQVKGNVI</sequence>
<feature type="transmembrane region" description="Helical" evidence="8">
    <location>
        <begin position="491"/>
        <end position="518"/>
    </location>
</feature>
<feature type="transmembrane region" description="Helical" evidence="8">
    <location>
        <begin position="208"/>
        <end position="226"/>
    </location>
</feature>
<keyword evidence="3" id="KW-0813">Transport</keyword>
<feature type="transmembrane region" description="Helical" evidence="8">
    <location>
        <begin position="569"/>
        <end position="587"/>
    </location>
</feature>
<evidence type="ECO:0000259" key="9">
    <source>
        <dbReference type="PROSITE" id="PS50850"/>
    </source>
</evidence>
<keyword evidence="5 8" id="KW-1133">Transmembrane helix</keyword>
<dbReference type="PANTHER" id="PTHR23501:SF3">
    <property type="entry name" value="MAJOR FACILITATOR SUPERFAMILY (MFS) PROFILE DOMAIN-CONTAINING PROTEIN"/>
    <property type="match status" value="1"/>
</dbReference>
<evidence type="ECO:0000256" key="1">
    <source>
        <dbReference type="ARBA" id="ARBA00004141"/>
    </source>
</evidence>
<evidence type="ECO:0000256" key="4">
    <source>
        <dbReference type="ARBA" id="ARBA00022692"/>
    </source>
</evidence>
<feature type="transmembrane region" description="Helical" evidence="8">
    <location>
        <begin position="287"/>
        <end position="312"/>
    </location>
</feature>
<keyword evidence="4 8" id="KW-0812">Transmembrane</keyword>
<feature type="transmembrane region" description="Helical" evidence="8">
    <location>
        <begin position="429"/>
        <end position="449"/>
    </location>
</feature>
<comment type="subcellular location">
    <subcellularLocation>
        <location evidence="1">Membrane</location>
        <topology evidence="1">Multi-pass membrane protein</topology>
    </subcellularLocation>
</comment>
<dbReference type="PANTHER" id="PTHR23501">
    <property type="entry name" value="MAJOR FACILITATOR SUPERFAMILY"/>
    <property type="match status" value="1"/>
</dbReference>
<organism evidence="10 11">
    <name type="scientific">Xylaria grammica</name>
    <dbReference type="NCBI Taxonomy" id="363999"/>
    <lineage>
        <taxon>Eukaryota</taxon>
        <taxon>Fungi</taxon>
        <taxon>Dikarya</taxon>
        <taxon>Ascomycota</taxon>
        <taxon>Pezizomycotina</taxon>
        <taxon>Sordariomycetes</taxon>
        <taxon>Xylariomycetidae</taxon>
        <taxon>Xylariales</taxon>
        <taxon>Xylariaceae</taxon>
        <taxon>Xylaria</taxon>
    </lineage>
</organism>